<dbReference type="InterPro" id="IPR002110">
    <property type="entry name" value="Ankyrin_rpt"/>
</dbReference>
<dbReference type="OMA" id="PKLHTHP"/>
<evidence type="ECO:0000256" key="2">
    <source>
        <dbReference type="ARBA" id="ARBA00023043"/>
    </source>
</evidence>
<reference evidence="4" key="1">
    <citation type="submission" date="2021-01" db="EMBL/GenBank/DDBJ databases">
        <authorList>
            <consortium name="Genoscope - CEA"/>
            <person name="William W."/>
        </authorList>
    </citation>
    <scope>NUCLEOTIDE SEQUENCE</scope>
</reference>
<evidence type="ECO:0000313" key="4">
    <source>
        <dbReference type="EMBL" id="CAD8056792.1"/>
    </source>
</evidence>
<dbReference type="GO" id="GO:0004540">
    <property type="term" value="F:RNA nuclease activity"/>
    <property type="evidence" value="ECO:0007669"/>
    <property type="project" value="TreeGrafter"/>
</dbReference>
<sequence length="587" mass="68194">MIKLGHMLAQEQAKLKSELKAAQKQRTTRNTTSSTFYPNISKTSTLLYKSQVNPSNNTDFISQNCSPIYSPKLLTHPSDPDPSFSFNKNIHSSYRNKLETVQLPLNKPPLRRGNKITNLRNLNNNSIAQLNPLKGDESKEKLLQQTHFLCAIMQQSHSATGKIVANFLNGQLEKNSYESIIQMEKSAQALQQSAKEMSKALFISDDEGEFLNLQNKFIDQIRFSKYRKPNQEKNIVFKRNYGQKHEMMIDQVASQRQKTDENQDFDVFIPKSQMDQFFQIIQDKIDGRMKEQTEQLIKDEQKLINGMITNVKKFREDIREVKYTMNHVRKNKKALQPQQQQVSAYRTLKTLRTLKSQSSTRLQSPKTQRLDEEAKADLRLRVMKALRNFMDKLKRFNITLNDVVNNQVFPSQAYERPNSVEFFRQVKADNIREIESMLRDCRYHVYDRDNQQKTPLHHAVSNNSIEVIKLLVENGADLDARDMMGRTPLHIAAKNNNCDTVRVLLVYQANPSIKTVAGKTAQDLTEMPVIKALVKNAKKLHFMMNLQPSKKKKDFWVERAIVYFQEDDPEKILKLQLYKNQAKLFLS</sequence>
<dbReference type="SMART" id="SM00248">
    <property type="entry name" value="ANK"/>
    <property type="match status" value="2"/>
</dbReference>
<proteinExistence type="predicted"/>
<keyword evidence="2 3" id="KW-0040">ANK repeat</keyword>
<evidence type="ECO:0000256" key="3">
    <source>
        <dbReference type="PROSITE-ProRule" id="PRU00023"/>
    </source>
</evidence>
<protein>
    <submittedName>
        <fullName evidence="4">Uncharacterized protein</fullName>
    </submittedName>
</protein>
<comment type="caution">
    <text evidence="4">The sequence shown here is derived from an EMBL/GenBank/DDBJ whole genome shotgun (WGS) entry which is preliminary data.</text>
</comment>
<keyword evidence="1" id="KW-0677">Repeat</keyword>
<dbReference type="GO" id="GO:0003723">
    <property type="term" value="F:RNA binding"/>
    <property type="evidence" value="ECO:0007669"/>
    <property type="project" value="TreeGrafter"/>
</dbReference>
<name>A0A8S1KTY3_PARPR</name>
<evidence type="ECO:0000313" key="5">
    <source>
        <dbReference type="Proteomes" id="UP000688137"/>
    </source>
</evidence>
<dbReference type="Pfam" id="PF12796">
    <property type="entry name" value="Ank_2"/>
    <property type="match status" value="1"/>
</dbReference>
<feature type="repeat" description="ANK" evidence="3">
    <location>
        <begin position="451"/>
        <end position="483"/>
    </location>
</feature>
<dbReference type="Proteomes" id="UP000688137">
    <property type="component" value="Unassembled WGS sequence"/>
</dbReference>
<feature type="repeat" description="ANK" evidence="3">
    <location>
        <begin position="484"/>
        <end position="516"/>
    </location>
</feature>
<dbReference type="PANTHER" id="PTHR24141:SF1">
    <property type="entry name" value="2-5A-DEPENDENT RIBONUCLEASE"/>
    <property type="match status" value="1"/>
</dbReference>
<accession>A0A8S1KTY3</accession>
<dbReference type="PANTHER" id="PTHR24141">
    <property type="entry name" value="2-5A-DEPENDENT RIBONUCLEASE"/>
    <property type="match status" value="1"/>
</dbReference>
<dbReference type="PROSITE" id="PS50297">
    <property type="entry name" value="ANK_REP_REGION"/>
    <property type="match status" value="2"/>
</dbReference>
<dbReference type="PROSITE" id="PS50088">
    <property type="entry name" value="ANK_REPEAT"/>
    <property type="match status" value="2"/>
</dbReference>
<dbReference type="GO" id="GO:0006396">
    <property type="term" value="P:RNA processing"/>
    <property type="evidence" value="ECO:0007669"/>
    <property type="project" value="TreeGrafter"/>
</dbReference>
<organism evidence="4 5">
    <name type="scientific">Paramecium primaurelia</name>
    <dbReference type="NCBI Taxonomy" id="5886"/>
    <lineage>
        <taxon>Eukaryota</taxon>
        <taxon>Sar</taxon>
        <taxon>Alveolata</taxon>
        <taxon>Ciliophora</taxon>
        <taxon>Intramacronucleata</taxon>
        <taxon>Oligohymenophorea</taxon>
        <taxon>Peniculida</taxon>
        <taxon>Parameciidae</taxon>
        <taxon>Paramecium</taxon>
    </lineage>
</organism>
<keyword evidence="5" id="KW-1185">Reference proteome</keyword>
<dbReference type="EMBL" id="CAJJDM010000023">
    <property type="protein sequence ID" value="CAD8056792.1"/>
    <property type="molecule type" value="Genomic_DNA"/>
</dbReference>
<gene>
    <name evidence="4" type="ORF">PPRIM_AZ9-3.1.T0250057</name>
</gene>
<evidence type="ECO:0000256" key="1">
    <source>
        <dbReference type="ARBA" id="ARBA00022737"/>
    </source>
</evidence>
<dbReference type="AlphaFoldDB" id="A0A8S1KTY3"/>